<accession>A0ABW3M3G3</accession>
<dbReference type="Proteomes" id="UP001597045">
    <property type="component" value="Unassembled WGS sequence"/>
</dbReference>
<name>A0ABW3M3G3_9PSEU</name>
<evidence type="ECO:0000313" key="2">
    <source>
        <dbReference type="EMBL" id="MFD1044501.1"/>
    </source>
</evidence>
<sequence length="88" mass="9690">MTTDINFPDDIDEPGPFTYAPDGIDETTVNALMAEMDDLTSEPTRPTTALLDGTAVHRRDRRIARRVIREVVALKPTHFAPNPGGWAA</sequence>
<proteinExistence type="predicted"/>
<keyword evidence="3" id="KW-1185">Reference proteome</keyword>
<feature type="region of interest" description="Disordered" evidence="1">
    <location>
        <begin position="1"/>
        <end position="22"/>
    </location>
</feature>
<comment type="caution">
    <text evidence="2">The sequence shown here is derived from an EMBL/GenBank/DDBJ whole genome shotgun (WGS) entry which is preliminary data.</text>
</comment>
<reference evidence="3" key="1">
    <citation type="journal article" date="2019" name="Int. J. Syst. Evol. Microbiol.">
        <title>The Global Catalogue of Microorganisms (GCM) 10K type strain sequencing project: providing services to taxonomists for standard genome sequencing and annotation.</title>
        <authorList>
            <consortium name="The Broad Institute Genomics Platform"/>
            <consortium name="The Broad Institute Genome Sequencing Center for Infectious Disease"/>
            <person name="Wu L."/>
            <person name="Ma J."/>
        </authorList>
    </citation>
    <scope>NUCLEOTIDE SEQUENCE [LARGE SCALE GENOMIC DNA]</scope>
    <source>
        <strain evidence="3">JCM 31486</strain>
    </source>
</reference>
<evidence type="ECO:0000313" key="3">
    <source>
        <dbReference type="Proteomes" id="UP001597045"/>
    </source>
</evidence>
<dbReference type="EMBL" id="JBHTIS010000066">
    <property type="protein sequence ID" value="MFD1044501.1"/>
    <property type="molecule type" value="Genomic_DNA"/>
</dbReference>
<gene>
    <name evidence="2" type="ORF">ACFQ1S_02300</name>
</gene>
<organism evidence="2 3">
    <name type="scientific">Kibdelosporangium lantanae</name>
    <dbReference type="NCBI Taxonomy" id="1497396"/>
    <lineage>
        <taxon>Bacteria</taxon>
        <taxon>Bacillati</taxon>
        <taxon>Actinomycetota</taxon>
        <taxon>Actinomycetes</taxon>
        <taxon>Pseudonocardiales</taxon>
        <taxon>Pseudonocardiaceae</taxon>
        <taxon>Kibdelosporangium</taxon>
    </lineage>
</organism>
<protein>
    <submittedName>
        <fullName evidence="2">Uncharacterized protein</fullName>
    </submittedName>
</protein>
<evidence type="ECO:0000256" key="1">
    <source>
        <dbReference type="SAM" id="MobiDB-lite"/>
    </source>
</evidence>